<feature type="region of interest" description="Disordered" evidence="5">
    <location>
        <begin position="1358"/>
        <end position="1763"/>
    </location>
</feature>
<dbReference type="InterPro" id="IPR027038">
    <property type="entry name" value="RanGap"/>
</dbReference>
<dbReference type="GO" id="GO:0006913">
    <property type="term" value="P:nucleocytoplasmic transport"/>
    <property type="evidence" value="ECO:0007669"/>
    <property type="project" value="TreeGrafter"/>
</dbReference>
<feature type="compositionally biased region" description="Low complexity" evidence="5">
    <location>
        <begin position="1625"/>
        <end position="1638"/>
    </location>
</feature>
<dbReference type="SUPFAM" id="SSF52047">
    <property type="entry name" value="RNI-like"/>
    <property type="match status" value="3"/>
</dbReference>
<dbReference type="SMART" id="SM00368">
    <property type="entry name" value="LRR_RI"/>
    <property type="match status" value="10"/>
</dbReference>
<dbReference type="GO" id="GO:0031267">
    <property type="term" value="F:small GTPase binding"/>
    <property type="evidence" value="ECO:0007669"/>
    <property type="project" value="TreeGrafter"/>
</dbReference>
<feature type="compositionally biased region" description="Acidic residues" evidence="5">
    <location>
        <begin position="1469"/>
        <end position="1480"/>
    </location>
</feature>
<dbReference type="GO" id="GO:0005096">
    <property type="term" value="F:GTPase activator activity"/>
    <property type="evidence" value="ECO:0007669"/>
    <property type="project" value="UniProtKB-KW"/>
</dbReference>
<keyword evidence="3" id="KW-0433">Leucine-rich repeat</keyword>
<feature type="compositionally biased region" description="Basic and acidic residues" evidence="5">
    <location>
        <begin position="112"/>
        <end position="121"/>
    </location>
</feature>
<evidence type="ECO:0000256" key="4">
    <source>
        <dbReference type="ARBA" id="ARBA00022737"/>
    </source>
</evidence>
<evidence type="ECO:0000313" key="6">
    <source>
        <dbReference type="EMBL" id="KAG2486577.1"/>
    </source>
</evidence>
<dbReference type="InterPro" id="IPR001611">
    <property type="entry name" value="Leu-rich_rpt"/>
</dbReference>
<feature type="compositionally biased region" description="Gly residues" evidence="5">
    <location>
        <begin position="1313"/>
        <end position="1335"/>
    </location>
</feature>
<gene>
    <name evidence="6" type="ORF">HYH03_014747</name>
</gene>
<evidence type="ECO:0000256" key="3">
    <source>
        <dbReference type="ARBA" id="ARBA00022614"/>
    </source>
</evidence>
<name>A0A835XNF7_9CHLO</name>
<proteinExistence type="predicted"/>
<evidence type="ECO:0000256" key="2">
    <source>
        <dbReference type="ARBA" id="ARBA00022468"/>
    </source>
</evidence>
<dbReference type="PANTHER" id="PTHR24113:SF12">
    <property type="entry name" value="RAN GTPASE-ACTIVATING PROTEIN 1"/>
    <property type="match status" value="1"/>
</dbReference>
<feature type="compositionally biased region" description="Gly residues" evidence="5">
    <location>
        <begin position="1658"/>
        <end position="1673"/>
    </location>
</feature>
<feature type="compositionally biased region" description="Polar residues" evidence="5">
    <location>
        <begin position="1536"/>
        <end position="1559"/>
    </location>
</feature>
<evidence type="ECO:0000256" key="5">
    <source>
        <dbReference type="SAM" id="MobiDB-lite"/>
    </source>
</evidence>
<reference evidence="6" key="1">
    <citation type="journal article" date="2020" name="bioRxiv">
        <title>Comparative genomics of Chlamydomonas.</title>
        <authorList>
            <person name="Craig R.J."/>
            <person name="Hasan A.R."/>
            <person name="Ness R.W."/>
            <person name="Keightley P.D."/>
        </authorList>
    </citation>
    <scope>NUCLEOTIDE SEQUENCE</scope>
    <source>
        <strain evidence="6">CCAP 11/70</strain>
    </source>
</reference>
<dbReference type="EMBL" id="JAEHOE010000110">
    <property type="protein sequence ID" value="KAG2486577.1"/>
    <property type="molecule type" value="Genomic_DNA"/>
</dbReference>
<feature type="compositionally biased region" description="Low complexity" evidence="5">
    <location>
        <begin position="1424"/>
        <end position="1436"/>
    </location>
</feature>
<feature type="compositionally biased region" description="Low complexity" evidence="5">
    <location>
        <begin position="1723"/>
        <end position="1744"/>
    </location>
</feature>
<feature type="compositionally biased region" description="Low complexity" evidence="5">
    <location>
        <begin position="675"/>
        <end position="698"/>
    </location>
</feature>
<dbReference type="Pfam" id="PF13516">
    <property type="entry name" value="LRR_6"/>
    <property type="match status" value="2"/>
</dbReference>
<comment type="subcellular location">
    <subcellularLocation>
        <location evidence="1">Cytoplasm</location>
        <location evidence="1">Cytoskeleton</location>
        <location evidence="1">Cilium axoneme</location>
    </subcellularLocation>
</comment>
<feature type="compositionally biased region" description="Pro residues" evidence="5">
    <location>
        <begin position="31"/>
        <end position="49"/>
    </location>
</feature>
<keyword evidence="4" id="KW-0677">Repeat</keyword>
<sequence>MAEHGGGGRKSVHLKSGDRNVMLLDNGPLVVAPPPTPVKPPTAPPPPPGGAAGDGKAAGGGGKAGGGDGKGGKGLADPLAEGAGGAAAAADGRRRRGPTTHEPGAGGMNDPLAHEGAEGGRDGGFGRGGEGGDPLGDAGGDRDLEPGKIYISHKWSVNTQEWIQRWIGMFDRAGLSYMQSDMGSDAYIDALEYHIARCEYCVLLVTREFAVSVHGHQSRQHKEVKWAMKHRCRIVPILHKDLVGSSPFYDPPGSHVAKSGSALSDAEKSHLAHACRPLQQFVEKDLHDVFFTKVLSRLGRKSKSYDITQVKELLELAGLTRAFELLTLGKQYGGAGVQTVSDLKKLFADDRHAAEPNTSTSAGLWSYKLQLSAAEESRLRSTMGGWHALSCMPHWMRHGELSVACALAGALDDQIIARFGVLDMSSLGSAGLMGEGGGMTVARFVGEYAGLWQRDAPRSNSPGPGASPGGAGAGNAPQQPPGVFLTHLSIEGCSVGSRGAVVLLDALAVGKVALQHFDLAKNGLDHQAVPTLVKFLRTCNTLESLRLSENPIGDLSGTSLMQCLGRYPGRLAQLDLARVNVGQQSIKALAQAVTNCRTLKRLVLAGNGLSGRVLGGLCGALFAGGVEMLDISDNPVGLDFAVALSAAATAAVTAAVAEAAAAALAAAEAAPPASAAATPQTTSSGAAPPAAAAGSSAPTPSPPVVPRLAFSRQISFAGSSLAASAASEVVPVAPGPSLLILADTNLGPDGMQALCGALRQCGGLHGLSLPRNALSYDGLAALAGLMAGFGGQQLSTLTTLDLGGNFLPSDGVASLASALRRLPGLKVLSLEGCGLSGPEVAVVCEAVRVSDRVLDLLGKVMLGVINPHSSVQQGTIPGISGPNEVMLGLQDSMLDLLAARGGRFSLVNIDAYGGVEAVCGLPQGTTMKVLPDTPSMLLRWMLQHGHLRSLLLHGLEALSLAREGDRRGLARFQQQLQEMRGAGCKLRALNVGQNCLPPEAGTGIAVMLCFNSSLQDLQLRGSSCDRSTFKAFEQWHKVIKGFQEALPCAPALTALDATAAGITDACSAGFRRLLECSASLRHLRLDRNRLNQPAMQILAPALTTQPALLSLSMDACCDEAPAMAAAVHVLGGNLRLQRVSLRGCFLDGAIGKGLAAAVAKHPNLTALSLGGAMRYKIGDDGATALGRALRSSLRLASVNLAVVGLADGAGTSALAAALASNNRLKEVDLSGNSIGPHGGQQLVSALQQRSIRLQRLALDGNVRVPPHTLRAAMNMCTPAVADRKGVQDFSGGSISAGPPPHDWGPFNPIGDALPGGPGGGGGGGGGGGSGPGGTPAGSTVPVLMLRSKSSTGLQALLSPRFLSTSSPRGPNLTSGGGGEGGPRPPVSGHASLRSRNGVTLGSAAATTEPGGGSAPASPRGGGAAARRPGSAPRGRSNLGGTGGGGGGSPARRRGGAAGSGGGAGGGGGDMEDPLADDDDLMSNAGGPGTSRRASPRRGGGGMGVMEDPLADDGGGAVLMRSQSGLSPARTPRRRGASTSAVPGSLQPQSSTPLSINLSGVLSGALSGALPDPTAPPPGSPNMSERGSGGGRLTPRSRVPVSREPSQQWAERLGAGGGPPLKMSPRDSAPASSPDSHSPMYSPRGTAAFTRSATTGFVGTAGGGTGTGADGGGMFPTPPTARHMSLRQLAVEGSAAAAAAAGSPTAMLSPRGGGSGSGVGPGGAPESPGSGGARPRSAATGASPARLPPGSPRESSGSRQRLLS</sequence>
<dbReference type="GO" id="GO:0005829">
    <property type="term" value="C:cytosol"/>
    <property type="evidence" value="ECO:0007669"/>
    <property type="project" value="TreeGrafter"/>
</dbReference>
<dbReference type="Proteomes" id="UP000612055">
    <property type="component" value="Unassembled WGS sequence"/>
</dbReference>
<feature type="region of interest" description="Disordered" evidence="5">
    <location>
        <begin position="1"/>
        <end position="142"/>
    </location>
</feature>
<evidence type="ECO:0000256" key="1">
    <source>
        <dbReference type="ARBA" id="ARBA00004430"/>
    </source>
</evidence>
<feature type="compositionally biased region" description="Gly residues" evidence="5">
    <location>
        <begin position="1409"/>
        <end position="1423"/>
    </location>
</feature>
<dbReference type="InterPro" id="IPR032675">
    <property type="entry name" value="LRR_dom_sf"/>
</dbReference>
<feature type="compositionally biased region" description="Gly residues" evidence="5">
    <location>
        <begin position="122"/>
        <end position="138"/>
    </location>
</feature>
<evidence type="ECO:0008006" key="8">
    <source>
        <dbReference type="Google" id="ProtNLM"/>
    </source>
</evidence>
<dbReference type="PROSITE" id="PS51450">
    <property type="entry name" value="LRR"/>
    <property type="match status" value="1"/>
</dbReference>
<dbReference type="GO" id="GO:0005930">
    <property type="term" value="C:axoneme"/>
    <property type="evidence" value="ECO:0007669"/>
    <property type="project" value="UniProtKB-SubCell"/>
</dbReference>
<dbReference type="Gene3D" id="3.80.10.10">
    <property type="entry name" value="Ribonuclease Inhibitor"/>
    <property type="match status" value="3"/>
</dbReference>
<feature type="region of interest" description="Disordered" evidence="5">
    <location>
        <begin position="675"/>
        <end position="704"/>
    </location>
</feature>
<feature type="compositionally biased region" description="Low complexity" evidence="5">
    <location>
        <begin position="1751"/>
        <end position="1763"/>
    </location>
</feature>
<keyword evidence="2" id="KW-0343">GTPase activation</keyword>
<feature type="compositionally biased region" description="Gly residues" evidence="5">
    <location>
        <begin position="50"/>
        <end position="74"/>
    </location>
</feature>
<keyword evidence="7" id="KW-1185">Reference proteome</keyword>
<evidence type="ECO:0000313" key="7">
    <source>
        <dbReference type="Proteomes" id="UP000612055"/>
    </source>
</evidence>
<feature type="region of interest" description="Disordered" evidence="5">
    <location>
        <begin position="455"/>
        <end position="478"/>
    </location>
</feature>
<organism evidence="6 7">
    <name type="scientific">Edaphochlamys debaryana</name>
    <dbReference type="NCBI Taxonomy" id="47281"/>
    <lineage>
        <taxon>Eukaryota</taxon>
        <taxon>Viridiplantae</taxon>
        <taxon>Chlorophyta</taxon>
        <taxon>core chlorophytes</taxon>
        <taxon>Chlorophyceae</taxon>
        <taxon>CS clade</taxon>
        <taxon>Chlamydomonadales</taxon>
        <taxon>Chlamydomonadales incertae sedis</taxon>
        <taxon>Edaphochlamys</taxon>
    </lineage>
</organism>
<dbReference type="OrthoDB" id="8436363at2759"/>
<feature type="compositionally biased region" description="Gly residues" evidence="5">
    <location>
        <begin position="1437"/>
        <end position="1448"/>
    </location>
</feature>
<dbReference type="GO" id="GO:0005634">
    <property type="term" value="C:nucleus"/>
    <property type="evidence" value="ECO:0007669"/>
    <property type="project" value="TreeGrafter"/>
</dbReference>
<dbReference type="PANTHER" id="PTHR24113">
    <property type="entry name" value="RAN GTPASE-ACTIVATING PROTEIN 1"/>
    <property type="match status" value="1"/>
</dbReference>
<comment type="caution">
    <text evidence="6">The sequence shown here is derived from an EMBL/GenBank/DDBJ whole genome shotgun (WGS) entry which is preliminary data.</text>
</comment>
<accession>A0A835XNF7</accession>
<protein>
    <recommendedName>
        <fullName evidence="8">TIR domain-containing protein</fullName>
    </recommendedName>
</protein>
<feature type="compositionally biased region" description="Gly residues" evidence="5">
    <location>
        <begin position="1710"/>
        <end position="1722"/>
    </location>
</feature>
<feature type="compositionally biased region" description="Low complexity" evidence="5">
    <location>
        <begin position="75"/>
        <end position="90"/>
    </location>
</feature>
<dbReference type="GO" id="GO:0048471">
    <property type="term" value="C:perinuclear region of cytoplasm"/>
    <property type="evidence" value="ECO:0007669"/>
    <property type="project" value="TreeGrafter"/>
</dbReference>
<feature type="region of interest" description="Disordered" evidence="5">
    <location>
        <begin position="1287"/>
        <end position="1340"/>
    </location>
</feature>
<feature type="compositionally biased region" description="Gly residues" evidence="5">
    <location>
        <begin position="1455"/>
        <end position="1468"/>
    </location>
</feature>